<dbReference type="Pfam" id="PF00005">
    <property type="entry name" value="ABC_tran"/>
    <property type="match status" value="1"/>
</dbReference>
<sequence length="86" mass="9820">MSMGYETLIDDLGSTLSGGQQPRVLLVRALYKNPKILFLDETTSHLDVETEIRINEVLKNLHITQVIIAHRQESIKMADRIIQIFS</sequence>
<evidence type="ECO:0000313" key="2">
    <source>
        <dbReference type="EMBL" id="KTD57627.1"/>
    </source>
</evidence>
<protein>
    <submittedName>
        <fullName evidence="2">ABC transporter</fullName>
    </submittedName>
</protein>
<evidence type="ECO:0000313" key="3">
    <source>
        <dbReference type="Proteomes" id="UP000054600"/>
    </source>
</evidence>
<dbReference type="Proteomes" id="UP000054600">
    <property type="component" value="Unassembled WGS sequence"/>
</dbReference>
<dbReference type="OrthoDB" id="9782586at2"/>
<dbReference type="InterPro" id="IPR039421">
    <property type="entry name" value="Type_1_exporter"/>
</dbReference>
<keyword evidence="3" id="KW-1185">Reference proteome</keyword>
<dbReference type="RefSeq" id="WP_018577429.1">
    <property type="nucleotide sequence ID" value="NZ_KB892403.1"/>
</dbReference>
<dbReference type="GO" id="GO:0034040">
    <property type="term" value="F:ATPase-coupled lipid transmembrane transporter activity"/>
    <property type="evidence" value="ECO:0007669"/>
    <property type="project" value="TreeGrafter"/>
</dbReference>
<dbReference type="SUPFAM" id="SSF52540">
    <property type="entry name" value="P-loop containing nucleoside triphosphate hydrolases"/>
    <property type="match status" value="1"/>
</dbReference>
<dbReference type="EMBL" id="LNYW01000066">
    <property type="protein sequence ID" value="KTD57627.1"/>
    <property type="molecule type" value="Genomic_DNA"/>
</dbReference>
<dbReference type="InterPro" id="IPR027417">
    <property type="entry name" value="P-loop_NTPase"/>
</dbReference>
<name>A0A0W0YLC5_9GAMM</name>
<dbReference type="GO" id="GO:0016887">
    <property type="term" value="F:ATP hydrolysis activity"/>
    <property type="evidence" value="ECO:0007669"/>
    <property type="project" value="InterPro"/>
</dbReference>
<accession>A0A0W0YLC5</accession>
<reference evidence="2 3" key="1">
    <citation type="submission" date="2015-11" db="EMBL/GenBank/DDBJ databases">
        <title>Genomic analysis of 38 Legionella species identifies large and diverse effector repertoires.</title>
        <authorList>
            <person name="Burstein D."/>
            <person name="Amaro F."/>
            <person name="Zusman T."/>
            <person name="Lifshitz Z."/>
            <person name="Cohen O."/>
            <person name="Gilbert J.A."/>
            <person name="Pupko T."/>
            <person name="Shuman H.A."/>
            <person name="Segal G."/>
        </authorList>
    </citation>
    <scope>NUCLEOTIDE SEQUENCE [LARGE SCALE GENOMIC DNA]</scope>
    <source>
        <strain evidence="2 3">ATCC 49655</strain>
    </source>
</reference>
<proteinExistence type="predicted"/>
<feature type="domain" description="ABC transporter" evidence="1">
    <location>
        <begin position="7"/>
        <end position="44"/>
    </location>
</feature>
<dbReference type="STRING" id="1122169.Lsha_2468"/>
<dbReference type="GO" id="GO:0005524">
    <property type="term" value="F:ATP binding"/>
    <property type="evidence" value="ECO:0007669"/>
    <property type="project" value="InterPro"/>
</dbReference>
<dbReference type="PANTHER" id="PTHR24221:SF606">
    <property type="entry name" value="COLICIN V SECRETION-PROCESSING ATP-BINDING PROTEIN"/>
    <property type="match status" value="1"/>
</dbReference>
<dbReference type="eggNOG" id="COG2274">
    <property type="taxonomic scope" value="Bacteria"/>
</dbReference>
<evidence type="ECO:0000259" key="1">
    <source>
        <dbReference type="Pfam" id="PF00005"/>
    </source>
</evidence>
<dbReference type="AlphaFoldDB" id="A0A0W0YLC5"/>
<dbReference type="InterPro" id="IPR003439">
    <property type="entry name" value="ABC_transporter-like_ATP-bd"/>
</dbReference>
<comment type="caution">
    <text evidence="2">The sequence shown here is derived from an EMBL/GenBank/DDBJ whole genome shotgun (WGS) entry which is preliminary data.</text>
</comment>
<organism evidence="2 3">
    <name type="scientific">Legionella shakespearei DSM 23087</name>
    <dbReference type="NCBI Taxonomy" id="1122169"/>
    <lineage>
        <taxon>Bacteria</taxon>
        <taxon>Pseudomonadati</taxon>
        <taxon>Pseudomonadota</taxon>
        <taxon>Gammaproteobacteria</taxon>
        <taxon>Legionellales</taxon>
        <taxon>Legionellaceae</taxon>
        <taxon>Legionella</taxon>
    </lineage>
</organism>
<gene>
    <name evidence="2" type="ORF">Lsha_2468</name>
</gene>
<dbReference type="PATRIC" id="fig|1122169.6.peg.2839"/>
<dbReference type="PANTHER" id="PTHR24221">
    <property type="entry name" value="ATP-BINDING CASSETTE SUB-FAMILY B"/>
    <property type="match status" value="1"/>
</dbReference>
<dbReference type="Gene3D" id="3.40.50.300">
    <property type="entry name" value="P-loop containing nucleotide triphosphate hydrolases"/>
    <property type="match status" value="1"/>
</dbReference>